<dbReference type="PANTHER" id="PTHR43377:SF2">
    <property type="entry name" value="BINDING ROSSMANN FOLD OXIDOREDUCTASE, PUTATIVE (AFU_ORTHOLOGUE AFUA_4G00560)-RELATED"/>
    <property type="match status" value="1"/>
</dbReference>
<dbReference type="Gene3D" id="3.40.50.720">
    <property type="entry name" value="NAD(P)-binding Rossmann-like Domain"/>
    <property type="match status" value="1"/>
</dbReference>
<name>A0A495IH67_9MICO</name>
<dbReference type="SUPFAM" id="SSF55347">
    <property type="entry name" value="Glyceraldehyde-3-phosphate dehydrogenase-like, C-terminal domain"/>
    <property type="match status" value="1"/>
</dbReference>
<dbReference type="Gene3D" id="3.30.360.10">
    <property type="entry name" value="Dihydrodipicolinate Reductase, domain 2"/>
    <property type="match status" value="1"/>
</dbReference>
<reference evidence="4 5" key="1">
    <citation type="submission" date="2018-10" db="EMBL/GenBank/DDBJ databases">
        <title>Sequencing the genomes of 1000 actinobacteria strains.</title>
        <authorList>
            <person name="Klenk H.-P."/>
        </authorList>
    </citation>
    <scope>NUCLEOTIDE SEQUENCE [LARGE SCALE GENOMIC DNA]</scope>
    <source>
        <strain evidence="4 5">DSM 17894</strain>
    </source>
</reference>
<proteinExistence type="inferred from homology"/>
<organism evidence="4 5">
    <name type="scientific">Frondihabitans australicus</name>
    <dbReference type="NCBI Taxonomy" id="386892"/>
    <lineage>
        <taxon>Bacteria</taxon>
        <taxon>Bacillati</taxon>
        <taxon>Actinomycetota</taxon>
        <taxon>Actinomycetes</taxon>
        <taxon>Micrococcales</taxon>
        <taxon>Microbacteriaceae</taxon>
        <taxon>Frondihabitans</taxon>
    </lineage>
</organism>
<dbReference type="EMBL" id="RBKS01000001">
    <property type="protein sequence ID" value="RKR75294.1"/>
    <property type="molecule type" value="Genomic_DNA"/>
</dbReference>
<evidence type="ECO:0000259" key="3">
    <source>
        <dbReference type="Pfam" id="PF02894"/>
    </source>
</evidence>
<gene>
    <name evidence="4" type="ORF">C8E83_2433</name>
</gene>
<dbReference type="InterPro" id="IPR004104">
    <property type="entry name" value="Gfo/Idh/MocA-like_OxRdtase_C"/>
</dbReference>
<comment type="caution">
    <text evidence="4">The sequence shown here is derived from an EMBL/GenBank/DDBJ whole genome shotgun (WGS) entry which is preliminary data.</text>
</comment>
<dbReference type="InterPro" id="IPR036291">
    <property type="entry name" value="NAD(P)-bd_dom_sf"/>
</dbReference>
<keyword evidence="5" id="KW-1185">Reference proteome</keyword>
<dbReference type="RefSeq" id="WP_121370106.1">
    <property type="nucleotide sequence ID" value="NZ_RBKS01000001.1"/>
</dbReference>
<feature type="domain" description="Gfo/Idh/MocA-like oxidoreductase C-terminal" evidence="3">
    <location>
        <begin position="150"/>
        <end position="439"/>
    </location>
</feature>
<dbReference type="AlphaFoldDB" id="A0A495IH67"/>
<protein>
    <submittedName>
        <fullName evidence="4">Oxidoreductase family protein</fullName>
    </submittedName>
</protein>
<feature type="domain" description="Gfo/Idh/MocA-like oxidoreductase N-terminal" evidence="2">
    <location>
        <begin position="12"/>
        <end position="137"/>
    </location>
</feature>
<evidence type="ECO:0000256" key="1">
    <source>
        <dbReference type="ARBA" id="ARBA00010928"/>
    </source>
</evidence>
<evidence type="ECO:0000313" key="5">
    <source>
        <dbReference type="Proteomes" id="UP000280008"/>
    </source>
</evidence>
<sequence>MTAAAQTPPRRRYALVGAGSRAQTWLDAITGSQSDVAELVAVSDCNEARARWHLARLGDAAPAARFVRPDDLAGVIEREAIDRVIATTPDFRHAHYIDLALRAGADVVVEKPLTIDAEGVRTIARAVAETGREVVVTFNYRYSPRNAALKSVVASGAIGTPTAVHFEWVLDSMHGADYFRRWHREREHSGGLQLHKASHHFDLVNWWLGDSPRRVFLSGGLRFYGDANAARRGLGERPARGTHDGPTDPFQLDLRQDPRLRALYLDAEPLDGYLRDRDVFSAGIDVEDTLSAVVDYTGGASMSYSLTTYAPWEGYRVAITGTEGRAELDVVERAAVLLDGERAIDPSAVADDGGVAAAAARRVGERLVVQRLWEAAREVPIESGAGGHGGGDALLMNDVFRGPGGDPLGRAATWADGVRSVAVGIAGNRSLQDGRAVTVDELGLGVRL</sequence>
<dbReference type="OrthoDB" id="103047at2"/>
<dbReference type="SUPFAM" id="SSF51735">
    <property type="entry name" value="NAD(P)-binding Rossmann-fold domains"/>
    <property type="match status" value="1"/>
</dbReference>
<evidence type="ECO:0000313" key="4">
    <source>
        <dbReference type="EMBL" id="RKR75294.1"/>
    </source>
</evidence>
<dbReference type="InterPro" id="IPR000683">
    <property type="entry name" value="Gfo/Idh/MocA-like_OxRdtase_N"/>
</dbReference>
<dbReference type="PANTHER" id="PTHR43377">
    <property type="entry name" value="BILIVERDIN REDUCTASE A"/>
    <property type="match status" value="1"/>
</dbReference>
<dbReference type="Pfam" id="PF01408">
    <property type="entry name" value="GFO_IDH_MocA"/>
    <property type="match status" value="1"/>
</dbReference>
<comment type="similarity">
    <text evidence="1">Belongs to the Gfo/Idh/MocA family.</text>
</comment>
<dbReference type="Proteomes" id="UP000280008">
    <property type="component" value="Unassembled WGS sequence"/>
</dbReference>
<accession>A0A495IH67</accession>
<dbReference type="GO" id="GO:0000166">
    <property type="term" value="F:nucleotide binding"/>
    <property type="evidence" value="ECO:0007669"/>
    <property type="project" value="InterPro"/>
</dbReference>
<evidence type="ECO:0000259" key="2">
    <source>
        <dbReference type="Pfam" id="PF01408"/>
    </source>
</evidence>
<dbReference type="InterPro" id="IPR051450">
    <property type="entry name" value="Gfo/Idh/MocA_Oxidoreductases"/>
</dbReference>
<dbReference type="Pfam" id="PF02894">
    <property type="entry name" value="GFO_IDH_MocA_C"/>
    <property type="match status" value="1"/>
</dbReference>